<feature type="region of interest" description="Disordered" evidence="1">
    <location>
        <begin position="71"/>
        <end position="107"/>
    </location>
</feature>
<comment type="caution">
    <text evidence="2">The sequence shown here is derived from an EMBL/GenBank/DDBJ whole genome shotgun (WGS) entry which is preliminary data.</text>
</comment>
<evidence type="ECO:0000313" key="2">
    <source>
        <dbReference type="EMBL" id="KAL0292284.1"/>
    </source>
</evidence>
<gene>
    <name evidence="2" type="ORF">Sradi_6995900</name>
</gene>
<reference evidence="2" key="1">
    <citation type="submission" date="2020-06" db="EMBL/GenBank/DDBJ databases">
        <authorList>
            <person name="Li T."/>
            <person name="Hu X."/>
            <person name="Zhang T."/>
            <person name="Song X."/>
            <person name="Zhang H."/>
            <person name="Dai N."/>
            <person name="Sheng W."/>
            <person name="Hou X."/>
            <person name="Wei L."/>
        </authorList>
    </citation>
    <scope>NUCLEOTIDE SEQUENCE</scope>
    <source>
        <strain evidence="2">G02</strain>
        <tissue evidence="2">Leaf</tissue>
    </source>
</reference>
<sequence>MENPNHPSNKQKVVATPSDTQALQVIAGTPLAPMPAGPTPVTLARAAPLHKLRQIVAAALRERVTVAAPPRVATQSDVEAPEEEAGEDVPVPLPLSGRRRENPVPEPQEIPPLWLARFEHLQKGLQDMKYQIEGSPEDDRQGIPFTETVMADELPMNCRTPAIVEYNGTSDPMEHLSLFENAALLHRYIDGIKCRVFVTTFVRAAQQWFNQLPAGAIGSFQDF</sequence>
<proteinExistence type="predicted"/>
<accession>A0AAW2JCS7</accession>
<dbReference type="EMBL" id="JACGWJ010000446">
    <property type="protein sequence ID" value="KAL0292284.1"/>
    <property type="molecule type" value="Genomic_DNA"/>
</dbReference>
<name>A0AAW2JCS7_SESRA</name>
<evidence type="ECO:0008006" key="3">
    <source>
        <dbReference type="Google" id="ProtNLM"/>
    </source>
</evidence>
<protein>
    <recommendedName>
        <fullName evidence="3">Retrotransposon gag domain-containing protein</fullName>
    </recommendedName>
</protein>
<organism evidence="2">
    <name type="scientific">Sesamum radiatum</name>
    <name type="common">Black benniseed</name>
    <dbReference type="NCBI Taxonomy" id="300843"/>
    <lineage>
        <taxon>Eukaryota</taxon>
        <taxon>Viridiplantae</taxon>
        <taxon>Streptophyta</taxon>
        <taxon>Embryophyta</taxon>
        <taxon>Tracheophyta</taxon>
        <taxon>Spermatophyta</taxon>
        <taxon>Magnoliopsida</taxon>
        <taxon>eudicotyledons</taxon>
        <taxon>Gunneridae</taxon>
        <taxon>Pentapetalae</taxon>
        <taxon>asterids</taxon>
        <taxon>lamiids</taxon>
        <taxon>Lamiales</taxon>
        <taxon>Pedaliaceae</taxon>
        <taxon>Sesamum</taxon>
    </lineage>
</organism>
<reference evidence="2" key="2">
    <citation type="journal article" date="2024" name="Plant">
        <title>Genomic evolution and insights into agronomic trait innovations of Sesamum species.</title>
        <authorList>
            <person name="Miao H."/>
            <person name="Wang L."/>
            <person name="Qu L."/>
            <person name="Liu H."/>
            <person name="Sun Y."/>
            <person name="Le M."/>
            <person name="Wang Q."/>
            <person name="Wei S."/>
            <person name="Zheng Y."/>
            <person name="Lin W."/>
            <person name="Duan Y."/>
            <person name="Cao H."/>
            <person name="Xiong S."/>
            <person name="Wang X."/>
            <person name="Wei L."/>
            <person name="Li C."/>
            <person name="Ma Q."/>
            <person name="Ju M."/>
            <person name="Zhao R."/>
            <person name="Li G."/>
            <person name="Mu C."/>
            <person name="Tian Q."/>
            <person name="Mei H."/>
            <person name="Zhang T."/>
            <person name="Gao T."/>
            <person name="Zhang H."/>
        </authorList>
    </citation>
    <scope>NUCLEOTIDE SEQUENCE</scope>
    <source>
        <strain evidence="2">G02</strain>
    </source>
</reference>
<evidence type="ECO:0000256" key="1">
    <source>
        <dbReference type="SAM" id="MobiDB-lite"/>
    </source>
</evidence>
<dbReference type="AlphaFoldDB" id="A0AAW2JCS7"/>